<dbReference type="Pfam" id="PF10441">
    <property type="entry name" value="Urb2"/>
    <property type="match status" value="1"/>
</dbReference>
<comment type="caution">
    <text evidence="3">The sequence shown here is derived from an EMBL/GenBank/DDBJ whole genome shotgun (WGS) entry which is preliminary data.</text>
</comment>
<organism evidence="3 4">
    <name type="scientific">Colletotrichum spaethianum</name>
    <dbReference type="NCBI Taxonomy" id="700344"/>
    <lineage>
        <taxon>Eukaryota</taxon>
        <taxon>Fungi</taxon>
        <taxon>Dikarya</taxon>
        <taxon>Ascomycota</taxon>
        <taxon>Pezizomycotina</taxon>
        <taxon>Sordariomycetes</taxon>
        <taxon>Hypocreomycetidae</taxon>
        <taxon>Glomerellales</taxon>
        <taxon>Glomerellaceae</taxon>
        <taxon>Colletotrichum</taxon>
        <taxon>Colletotrichum spaethianum species complex</taxon>
    </lineage>
</organism>
<evidence type="ECO:0000256" key="1">
    <source>
        <dbReference type="SAM" id="MobiDB-lite"/>
    </source>
</evidence>
<proteinExistence type="predicted"/>
<dbReference type="InterPro" id="IPR018849">
    <property type="entry name" value="Urb2/Npa2_C"/>
</dbReference>
<dbReference type="GeneID" id="73327728"/>
<evidence type="ECO:0000313" key="4">
    <source>
        <dbReference type="Proteomes" id="UP001055115"/>
    </source>
</evidence>
<reference evidence="3 4" key="1">
    <citation type="submission" date="2022-03" db="EMBL/GenBank/DDBJ databases">
        <title>Genome data of Colletotrichum spp.</title>
        <authorList>
            <person name="Utami Y.D."/>
            <person name="Hiruma K."/>
        </authorList>
    </citation>
    <scope>NUCLEOTIDE SEQUENCE [LARGE SCALE GENOMIC DNA]</scope>
    <source>
        <strain evidence="3 4">MAFF 239500</strain>
    </source>
</reference>
<name>A0AA37P1G7_9PEZI</name>
<protein>
    <submittedName>
        <fullName evidence="3">Nucleolar pre-ribosomal-associated protein 2</fullName>
    </submittedName>
</protein>
<dbReference type="InterPro" id="IPR052609">
    <property type="entry name" value="Ribosome_Biogenesis_Reg"/>
</dbReference>
<accession>A0AA37P1G7</accession>
<dbReference type="PANTHER" id="PTHR15682:SF2">
    <property type="entry name" value="UNHEALTHY RIBOSOME BIOGENESIS PROTEIN 2 HOMOLOG"/>
    <property type="match status" value="1"/>
</dbReference>
<feature type="compositionally biased region" description="Polar residues" evidence="1">
    <location>
        <begin position="1142"/>
        <end position="1158"/>
    </location>
</feature>
<sequence length="1408" mass="156627">MDVEMTDANTSLSSETIVSLAPMIITRLLLTSSKTSDRDLVKTVRSLDQTGPGANGENLDRVWKQLTSASQSPFSAAEESVLRWLLKVMKANNDEAETIRRFPLTWRILGCAFQRIPLFSLAKSLADRKFMAVLQQTLKGVAKPSTEAKMLDSKSKKRKRASTVMFELQTLKSSEGCLATGEAIFGALKIILARLDPAAQWSAHDRMGAEHIKALFAQPATDAVDYLAPLLSLCDYSLSASDTELFETQESWVRVFSSAWELHLQGGADALEVATHFSRTSFSILGKIRQRLDVDDQVARLWTRDLDRFLQRNLVLPSRSAYLNRNDLEVVIRAFEMVKSNASVSVPILYSLVSSAPRVVGGLTTTKAEEAWMQEVFKMSERTIKQLSSDQKSQAMAMILEEAIRNKSRIALDDLRLVCNNYAIAGSPSETDWRLLSLVAKCDADAFLQSEEGSQLFDQVCDRITEVGPKADEATMLELIESLITGFENARDLSTFLQKWFSQLSLFEDKALRSGDRPVWFTRVHRNPTLIGGIEKSLTNKQIVSLLQWIEGQESLRPAAVLIFLNTIASAITKDDFADAVGTQLSDLTLKIWSSSKTPSDIRSLRWRIISKTVSWLDYEQATALWDKVQADLTKVLQKTKFDDEDTCEALDCAYHFWLSMYPDGRDQTDLASLLTTFVERLLKKVKLEDLKGLVDTRDLSSTNTSDVPKFCSEFPLAASRLVDLLAKSSGTVPDYLHRILSVKVSKDSGTQLGNVIHAVVSNENNIGNRKLAGGVVDYTIEIFSQVSSKSFPWVEKRSRVAMIELSRIPDESITRQQRERLMEIMIPKIQAAAKIDLQDWHLILGLLVKLMRRSTFYQNMSFFDLQNIANSLAPLCDESDSRTALGLSQLLYQLATATVRQMNDHQEWRTQYFGKFSTLLEDLAGDGSSVQMTLLKALLIVVLPEIGQKEKVAVFDIDETTSALGSIVQDTLSNFAKAWRKQKINKTLVNRVLIALDAAEALPEAVVEQLKVKVSQLEEASQQAISNGCFSGWKLQSFLIKRFSSKVADARPTSFGQLFSTALSASLPSGPVPDPLADFNRQNILEDTVDAAIAGLDYNGKVQYVQNLLAGVQADPAPQAGCSSEGQLLAIRRVVTRMTGKSSFPSPQAEQALTSNPEAPAGLEKSKTFDLATAHGTLIRYLTQTKTVREFVRTAEVLQQFLDVKSNAMTQWNIEATLSTVAVIVANDPGRLLEASPSVYQWLCKLMEVVIKKHRLRLEGHYHILITTLEALLGALARPSSQYKTSISVRAKHATHFTRLVTLICEPAAAAVSRVQHLSALDSATDAAKRSAGRHMYLVLMAYVKMQLDVDVPRDVREALEPGMNSVFDITPLEVRKILNDSMDASGRAILREMYKRYTKFGKWSGV</sequence>
<dbReference type="RefSeq" id="XP_049129095.1">
    <property type="nucleotide sequence ID" value="XM_049273138.1"/>
</dbReference>
<dbReference type="GO" id="GO:0005730">
    <property type="term" value="C:nucleolus"/>
    <property type="evidence" value="ECO:0007669"/>
    <property type="project" value="TreeGrafter"/>
</dbReference>
<dbReference type="EMBL" id="BQXU01000017">
    <property type="protein sequence ID" value="GKT46745.1"/>
    <property type="molecule type" value="Genomic_DNA"/>
</dbReference>
<evidence type="ECO:0000313" key="3">
    <source>
        <dbReference type="EMBL" id="GKT46745.1"/>
    </source>
</evidence>
<evidence type="ECO:0000259" key="2">
    <source>
        <dbReference type="Pfam" id="PF10441"/>
    </source>
</evidence>
<gene>
    <name evidence="3" type="ORF">ColSpa_06926</name>
</gene>
<feature type="domain" description="Nucleolar 27S pre-rRNA processing Urb2/Npa2 C-terminal" evidence="2">
    <location>
        <begin position="1195"/>
        <end position="1407"/>
    </location>
</feature>
<feature type="region of interest" description="Disordered" evidence="1">
    <location>
        <begin position="1142"/>
        <end position="1161"/>
    </location>
</feature>
<keyword evidence="4" id="KW-1185">Reference proteome</keyword>
<dbReference type="PANTHER" id="PTHR15682">
    <property type="entry name" value="UNHEALTHY RIBOSOME BIOGENESIS PROTEIN 2 HOMOLOG"/>
    <property type="match status" value="1"/>
</dbReference>
<dbReference type="GO" id="GO:0042254">
    <property type="term" value="P:ribosome biogenesis"/>
    <property type="evidence" value="ECO:0007669"/>
    <property type="project" value="TreeGrafter"/>
</dbReference>
<dbReference type="Proteomes" id="UP001055115">
    <property type="component" value="Unassembled WGS sequence"/>
</dbReference>